<comment type="caution">
    <text evidence="2">The sequence shown here is derived from an EMBL/GenBank/DDBJ whole genome shotgun (WGS) entry which is preliminary data.</text>
</comment>
<evidence type="ECO:0000256" key="1">
    <source>
        <dbReference type="SAM" id="Phobius"/>
    </source>
</evidence>
<gene>
    <name evidence="2" type="primary">AVEN_162839_1</name>
    <name evidence="2" type="ORF">TNIN_33801</name>
</gene>
<keyword evidence="1" id="KW-1133">Transmembrane helix</keyword>
<keyword evidence="1" id="KW-0472">Membrane</keyword>
<dbReference type="AlphaFoldDB" id="A0A8X7C1B2"/>
<keyword evidence="3" id="KW-1185">Reference proteome</keyword>
<keyword evidence="1" id="KW-0812">Transmembrane</keyword>
<feature type="transmembrane region" description="Helical" evidence="1">
    <location>
        <begin position="106"/>
        <end position="124"/>
    </location>
</feature>
<organism evidence="2 3">
    <name type="scientific">Trichonephila inaurata madagascariensis</name>
    <dbReference type="NCBI Taxonomy" id="2747483"/>
    <lineage>
        <taxon>Eukaryota</taxon>
        <taxon>Metazoa</taxon>
        <taxon>Ecdysozoa</taxon>
        <taxon>Arthropoda</taxon>
        <taxon>Chelicerata</taxon>
        <taxon>Arachnida</taxon>
        <taxon>Araneae</taxon>
        <taxon>Araneomorphae</taxon>
        <taxon>Entelegynae</taxon>
        <taxon>Araneoidea</taxon>
        <taxon>Nephilidae</taxon>
        <taxon>Trichonephila</taxon>
        <taxon>Trichonephila inaurata</taxon>
    </lineage>
</organism>
<accession>A0A8X7C1B2</accession>
<evidence type="ECO:0000313" key="2">
    <source>
        <dbReference type="EMBL" id="GFY53086.1"/>
    </source>
</evidence>
<name>A0A8X7C1B2_9ARAC</name>
<dbReference type="OrthoDB" id="6428889at2759"/>
<dbReference type="Proteomes" id="UP000886998">
    <property type="component" value="Unassembled WGS sequence"/>
</dbReference>
<feature type="transmembrane region" description="Helical" evidence="1">
    <location>
        <begin position="23"/>
        <end position="46"/>
    </location>
</feature>
<evidence type="ECO:0000313" key="3">
    <source>
        <dbReference type="Proteomes" id="UP000886998"/>
    </source>
</evidence>
<proteinExistence type="predicted"/>
<reference evidence="2" key="1">
    <citation type="submission" date="2020-08" db="EMBL/GenBank/DDBJ databases">
        <title>Multicomponent nature underlies the extraordinary mechanical properties of spider dragline silk.</title>
        <authorList>
            <person name="Kono N."/>
            <person name="Nakamura H."/>
            <person name="Mori M."/>
            <person name="Yoshida Y."/>
            <person name="Ohtoshi R."/>
            <person name="Malay A.D."/>
            <person name="Moran D.A.P."/>
            <person name="Tomita M."/>
            <person name="Numata K."/>
            <person name="Arakawa K."/>
        </authorList>
    </citation>
    <scope>NUCLEOTIDE SEQUENCE</scope>
</reference>
<dbReference type="EMBL" id="BMAV01009083">
    <property type="protein sequence ID" value="GFY53086.1"/>
    <property type="molecule type" value="Genomic_DNA"/>
</dbReference>
<protein>
    <submittedName>
        <fullName evidence="2">Uncharacterized protein</fullName>
    </submittedName>
</protein>
<sequence>MYCCTLYTALGHLLREFSGVPKVLLMIEGIFTIFAFLLFAVSLLIFASEIPKAMFETRKEFQRLYRGYLMNEVSISRKYLKLIKALGDTEPFYLTAWDFFRIDKGLILSLFGAALSFCVLIMQLKKINLDTMDDS</sequence>